<sequence>MWFNLKNVFELETFRKKVAELENKGAMVELKEKRGRSLKQNAYLHLLLSAFGLQYGYTLDEVKTHFYKLVVNKDIFLREGIDKFTGECYKYLRSSADLTRDEMSKSISDFKSWAKEEAGFDFPDSDEYIALLHIQHDIERQKKYIQ</sequence>
<dbReference type="Gene3D" id="1.10.3790.10">
    <property type="entry name" value="NinB"/>
    <property type="match status" value="1"/>
</dbReference>
<dbReference type="SUPFAM" id="SSF103370">
    <property type="entry name" value="NinB"/>
    <property type="match status" value="1"/>
</dbReference>
<proteinExistence type="predicted"/>
<dbReference type="EMBL" id="QRIN01000060">
    <property type="protein sequence ID" value="RHG63695.1"/>
    <property type="molecule type" value="Genomic_DNA"/>
</dbReference>
<dbReference type="Proteomes" id="UP000286501">
    <property type="component" value="Unassembled WGS sequence"/>
</dbReference>
<name>A0A3R6KT93_9BACT</name>
<evidence type="ECO:0000313" key="2">
    <source>
        <dbReference type="Proteomes" id="UP000286501"/>
    </source>
</evidence>
<accession>A0A3R6KT93</accession>
<dbReference type="AlphaFoldDB" id="A0A3R6KT93"/>
<reference evidence="1 2" key="1">
    <citation type="submission" date="2018-08" db="EMBL/GenBank/DDBJ databases">
        <title>A genome reference for cultivated species of the human gut microbiota.</title>
        <authorList>
            <person name="Zou Y."/>
            <person name="Xue W."/>
            <person name="Luo G."/>
        </authorList>
    </citation>
    <scope>NUCLEOTIDE SEQUENCE [LARGE SCALE GENOMIC DNA]</scope>
    <source>
        <strain evidence="1 2">AM22-1</strain>
    </source>
</reference>
<comment type="caution">
    <text evidence="1">The sequence shown here is derived from an EMBL/GenBank/DDBJ whole genome shotgun (WGS) entry which is preliminary data.</text>
</comment>
<evidence type="ECO:0000313" key="1">
    <source>
        <dbReference type="EMBL" id="RHG63695.1"/>
    </source>
</evidence>
<protein>
    <submittedName>
        <fullName evidence="1">Uncharacterized protein</fullName>
    </submittedName>
</protein>
<organism evidence="1 2">
    <name type="scientific">Segatella copri</name>
    <dbReference type="NCBI Taxonomy" id="165179"/>
    <lineage>
        <taxon>Bacteria</taxon>
        <taxon>Pseudomonadati</taxon>
        <taxon>Bacteroidota</taxon>
        <taxon>Bacteroidia</taxon>
        <taxon>Bacteroidales</taxon>
        <taxon>Prevotellaceae</taxon>
        <taxon>Segatella</taxon>
    </lineage>
</organism>
<gene>
    <name evidence="1" type="ORF">DW250_12270</name>
</gene>
<dbReference type="InterPro" id="IPR036619">
    <property type="entry name" value="NinB_sf"/>
</dbReference>
<dbReference type="RefSeq" id="WP_118201396.1">
    <property type="nucleotide sequence ID" value="NZ_QRIF01000012.1"/>
</dbReference>